<evidence type="ECO:0000256" key="1">
    <source>
        <dbReference type="SAM" id="Phobius"/>
    </source>
</evidence>
<comment type="caution">
    <text evidence="2">The sequence shown here is derived from an EMBL/GenBank/DDBJ whole genome shotgun (WGS) entry which is preliminary data.</text>
</comment>
<evidence type="ECO:0000313" key="3">
    <source>
        <dbReference type="Proteomes" id="UP001231518"/>
    </source>
</evidence>
<reference evidence="2" key="1">
    <citation type="submission" date="2023-03" db="EMBL/GenBank/DDBJ databases">
        <title>Chromosome-level genomes of two armyworms, Mythimna separata and Mythimna loreyi, provide insights into the biosynthesis and reception of sex pheromones.</title>
        <authorList>
            <person name="Zhao H."/>
        </authorList>
    </citation>
    <scope>NUCLEOTIDE SEQUENCE</scope>
    <source>
        <strain evidence="2">BeijingLab</strain>
        <tissue evidence="2">Pupa</tissue>
    </source>
</reference>
<keyword evidence="1" id="KW-0472">Membrane</keyword>
<evidence type="ECO:0000313" key="2">
    <source>
        <dbReference type="EMBL" id="KAJ8705982.1"/>
    </source>
</evidence>
<accession>A0AAD7Y854</accession>
<organism evidence="2 3">
    <name type="scientific">Mythimna separata</name>
    <name type="common">Oriental armyworm</name>
    <name type="synonym">Pseudaletia separata</name>
    <dbReference type="NCBI Taxonomy" id="271217"/>
    <lineage>
        <taxon>Eukaryota</taxon>
        <taxon>Metazoa</taxon>
        <taxon>Ecdysozoa</taxon>
        <taxon>Arthropoda</taxon>
        <taxon>Hexapoda</taxon>
        <taxon>Insecta</taxon>
        <taxon>Pterygota</taxon>
        <taxon>Neoptera</taxon>
        <taxon>Endopterygota</taxon>
        <taxon>Lepidoptera</taxon>
        <taxon>Glossata</taxon>
        <taxon>Ditrysia</taxon>
        <taxon>Noctuoidea</taxon>
        <taxon>Noctuidae</taxon>
        <taxon>Noctuinae</taxon>
        <taxon>Hadenini</taxon>
        <taxon>Mythimna</taxon>
    </lineage>
</organism>
<keyword evidence="3" id="KW-1185">Reference proteome</keyword>
<gene>
    <name evidence="2" type="ORF">PYW07_010759</name>
</gene>
<dbReference type="EMBL" id="JARGEI010000029">
    <property type="protein sequence ID" value="KAJ8705982.1"/>
    <property type="molecule type" value="Genomic_DNA"/>
</dbReference>
<keyword evidence="1" id="KW-0812">Transmembrane</keyword>
<keyword evidence="1" id="KW-1133">Transmembrane helix</keyword>
<feature type="transmembrane region" description="Helical" evidence="1">
    <location>
        <begin position="41"/>
        <end position="61"/>
    </location>
</feature>
<dbReference type="Proteomes" id="UP001231518">
    <property type="component" value="Chromosome 26"/>
</dbReference>
<sequence length="108" mass="12371">MRYFAKTPNKSYSGNTIHSNTITLTLGIKKRKKKRCHPQKMFRVVTTSTLSLHVSFSVAIMQKCLATLFFFNHTPCLIKKRINTMKGISVVLSDLKIRTSIGKKFTYV</sequence>
<proteinExistence type="predicted"/>
<name>A0AAD7Y854_MYTSE</name>
<dbReference type="AlphaFoldDB" id="A0AAD7Y854"/>
<protein>
    <submittedName>
        <fullName evidence="2">Uncharacterized protein</fullName>
    </submittedName>
</protein>